<sequence length="429" mass="46797">MDTFWWRAAWGLCLVQLSLAQIDLNITCRYKGVFHVEKNGRYSISKTEAADLCKAFNCTLPTMAQMEAALRAGFETCRYGFIDGHVVIPRIHPNSICAANNTGVYILTSNTSQYDTYCFNASAPPEEDCTSVTDLPNAFEGPITITIVNRDGTRYTKKGEYRTNPDDINPSTTPEEDMSSGSSSERSTSGGYNIFHTHLPTVYPTPDQDSPWVPSNPETTPATNRNDGTGGRRGENLPEDSTTSVEGYTPYSPDTNEYRTLIPVTPAKTGSPEVTIVGDSTSNVDLSLSEDQDSSHDPSGRSYTTHGSESAGHSSGSQERGANTTSGPMRKPQIPEWLIILASLLALALILAVCIAVNSRRRCGQKKKLVINSGNGTMEERKPSGLNGEASKSQEMVHLVNKESSETPDQFMTADERRNLQNVDMKIGV</sequence>
<gene>
    <name evidence="30" type="primary">CD44</name>
</gene>
<evidence type="ECO:0000256" key="16">
    <source>
        <dbReference type="ARBA" id="ARBA00023180"/>
    </source>
</evidence>
<keyword evidence="15" id="KW-0675">Receptor</keyword>
<evidence type="ECO:0000256" key="21">
    <source>
        <dbReference type="ARBA" id="ARBA00031823"/>
    </source>
</evidence>
<feature type="compositionally biased region" description="Basic and acidic residues" evidence="26">
    <location>
        <begin position="156"/>
        <end position="165"/>
    </location>
</feature>
<evidence type="ECO:0000256" key="28">
    <source>
        <dbReference type="SAM" id="SignalP"/>
    </source>
</evidence>
<evidence type="ECO:0000256" key="14">
    <source>
        <dbReference type="ARBA" id="ARBA00023157"/>
    </source>
</evidence>
<dbReference type="PROSITE" id="PS50963">
    <property type="entry name" value="LINK_2"/>
    <property type="match status" value="1"/>
</dbReference>
<dbReference type="GO" id="GO:0070374">
    <property type="term" value="P:positive regulation of ERK1 and ERK2 cascade"/>
    <property type="evidence" value="ECO:0007669"/>
    <property type="project" value="TreeGrafter"/>
</dbReference>
<evidence type="ECO:0000256" key="7">
    <source>
        <dbReference type="ARBA" id="ARBA00022553"/>
    </source>
</evidence>
<dbReference type="GO" id="GO:0005902">
    <property type="term" value="C:microvillus"/>
    <property type="evidence" value="ECO:0007669"/>
    <property type="project" value="UniProtKB-SubCell"/>
</dbReference>
<reference evidence="30" key="2">
    <citation type="submission" date="2025-08" db="UniProtKB">
        <authorList>
            <consortium name="Ensembl"/>
        </authorList>
    </citation>
    <scope>IDENTIFICATION</scope>
</reference>
<dbReference type="Ensembl" id="ENSPSNT00000028981.1">
    <property type="protein sequence ID" value="ENSPSNP00000025784.1"/>
    <property type="gene ID" value="ENSPSNG00000018554.1"/>
</dbReference>
<name>A0A8C9CU69_PHOSS</name>
<evidence type="ECO:0000256" key="10">
    <source>
        <dbReference type="ARBA" id="ARBA00022889"/>
    </source>
</evidence>
<evidence type="ECO:0000256" key="8">
    <source>
        <dbReference type="ARBA" id="ARBA00022692"/>
    </source>
</evidence>
<evidence type="ECO:0000256" key="11">
    <source>
        <dbReference type="ARBA" id="ARBA00022974"/>
    </source>
</evidence>
<keyword evidence="12 27" id="KW-1133">Transmembrane helix</keyword>
<evidence type="ECO:0000256" key="15">
    <source>
        <dbReference type="ARBA" id="ARBA00023170"/>
    </source>
</evidence>
<dbReference type="PRINTS" id="PR01265">
    <property type="entry name" value="LINKMODULE"/>
</dbReference>
<keyword evidence="6" id="KW-0964">Secreted</keyword>
<evidence type="ECO:0000256" key="27">
    <source>
        <dbReference type="SAM" id="Phobius"/>
    </source>
</evidence>
<evidence type="ECO:0000256" key="9">
    <source>
        <dbReference type="ARBA" id="ARBA00022729"/>
    </source>
</evidence>
<keyword evidence="8 27" id="KW-0812">Transmembrane</keyword>
<feature type="domain" description="Link" evidence="29">
    <location>
        <begin position="32"/>
        <end position="120"/>
    </location>
</feature>
<comment type="subcellular location">
    <subcellularLocation>
        <location evidence="2">Cell membrane</location>
        <topology evidence="2">Single-pass type I membrane protein</topology>
    </subcellularLocation>
    <subcellularLocation>
        <location evidence="1">Cell projection</location>
        <location evidence="1">Microvillus</location>
    </subcellularLocation>
    <subcellularLocation>
        <location evidence="3">Secreted</location>
    </subcellularLocation>
</comment>
<dbReference type="AlphaFoldDB" id="A0A8C9CU69"/>
<evidence type="ECO:0000256" key="1">
    <source>
        <dbReference type="ARBA" id="ARBA00004105"/>
    </source>
</evidence>
<evidence type="ECO:0000256" key="12">
    <source>
        <dbReference type="ARBA" id="ARBA00022989"/>
    </source>
</evidence>
<keyword evidence="7" id="KW-0597">Phosphoprotein</keyword>
<feature type="compositionally biased region" description="Low complexity" evidence="26">
    <location>
        <begin position="306"/>
        <end position="317"/>
    </location>
</feature>
<dbReference type="GO" id="GO:0042981">
    <property type="term" value="P:regulation of apoptotic process"/>
    <property type="evidence" value="ECO:0007669"/>
    <property type="project" value="UniProtKB-ARBA"/>
</dbReference>
<evidence type="ECO:0000313" key="31">
    <source>
        <dbReference type="Proteomes" id="UP000694554"/>
    </source>
</evidence>
<comment type="subunit">
    <text evidence="24">Interacts with PKN2. Interacts with TIAM1 and TIAM2. Interacts with HA, as well as other glycosaminoglycans, collagen, laminin, and fibronectin via its N-terminal segment. Interacts with UNC119. Interacts with PDPN (via extracellular domain); this interaction is required for PDPN-mediated directional migration and regulation of lamellipodia extension/stabilization during cell spreading and migration. Interacts with RDX, EZR and MSN. Interacts with EGFR. Interacts with CD74; this complex is essential for the MIF-induced signaling cascade that results in B cell survival.</text>
</comment>
<evidence type="ECO:0000256" key="17">
    <source>
        <dbReference type="ARBA" id="ARBA00023273"/>
    </source>
</evidence>
<feature type="region of interest" description="Disordered" evidence="26">
    <location>
        <begin position="156"/>
        <end position="258"/>
    </location>
</feature>
<keyword evidence="13 27" id="KW-0472">Membrane</keyword>
<keyword evidence="5" id="KW-1003">Cell membrane</keyword>
<reference evidence="30" key="1">
    <citation type="submission" date="2019-08" db="EMBL/GenBank/DDBJ databases">
        <title>Phocoena sinus (Vaquita) genome, mPhoSin1, primary haplotype.</title>
        <authorList>
            <person name="Morin P."/>
            <person name="Mountcastle J."/>
            <person name="Fungtammasan C."/>
            <person name="Rhie A."/>
            <person name="Rojas-Bracho L."/>
            <person name="Smith C.R."/>
            <person name="Taylor B.L."/>
            <person name="Gulland F.M.D."/>
            <person name="Musser W."/>
            <person name="Houck M."/>
            <person name="Haase B."/>
            <person name="Paez S."/>
            <person name="Howe K."/>
            <person name="Torrance J."/>
            <person name="Formenti G."/>
            <person name="Phillippy A."/>
            <person name="Ryder O."/>
            <person name="Jarvis E.D."/>
            <person name="Fedrigo O."/>
        </authorList>
    </citation>
    <scope>NUCLEOTIDE SEQUENCE [LARGE SCALE GENOMIC DNA]</scope>
</reference>
<evidence type="ECO:0000256" key="4">
    <source>
        <dbReference type="ARBA" id="ARBA00020474"/>
    </source>
</evidence>
<dbReference type="PANTHER" id="PTHR10225">
    <property type="entry name" value="HYALURONAN RECEPTOR"/>
    <property type="match status" value="1"/>
</dbReference>
<feature type="region of interest" description="Disordered" evidence="26">
    <location>
        <begin position="284"/>
        <end position="330"/>
    </location>
</feature>
<evidence type="ECO:0000256" key="25">
    <source>
        <dbReference type="PROSITE-ProRule" id="PRU00323"/>
    </source>
</evidence>
<evidence type="ECO:0000256" key="6">
    <source>
        <dbReference type="ARBA" id="ARBA00022525"/>
    </source>
</evidence>
<evidence type="ECO:0000256" key="23">
    <source>
        <dbReference type="ARBA" id="ARBA00032917"/>
    </source>
</evidence>
<keyword evidence="17" id="KW-0966">Cell projection</keyword>
<evidence type="ECO:0000313" key="30">
    <source>
        <dbReference type="Ensembl" id="ENSPSNP00000025784.1"/>
    </source>
</evidence>
<dbReference type="PROSITE" id="PS01241">
    <property type="entry name" value="LINK_1"/>
    <property type="match status" value="1"/>
</dbReference>
<evidence type="ECO:0000256" key="24">
    <source>
        <dbReference type="ARBA" id="ARBA00065352"/>
    </source>
</evidence>
<dbReference type="SUPFAM" id="SSF56436">
    <property type="entry name" value="C-type lectin-like"/>
    <property type="match status" value="1"/>
</dbReference>
<evidence type="ECO:0000256" key="26">
    <source>
        <dbReference type="SAM" id="MobiDB-lite"/>
    </source>
</evidence>
<dbReference type="GO" id="GO:0005540">
    <property type="term" value="F:hyaluronic acid binding"/>
    <property type="evidence" value="ECO:0007669"/>
    <property type="project" value="InterPro"/>
</dbReference>
<dbReference type="GO" id="GO:0016323">
    <property type="term" value="C:basolateral plasma membrane"/>
    <property type="evidence" value="ECO:0007669"/>
    <property type="project" value="TreeGrafter"/>
</dbReference>
<dbReference type="GO" id="GO:0007155">
    <property type="term" value="P:cell adhesion"/>
    <property type="evidence" value="ECO:0007669"/>
    <property type="project" value="UniProtKB-KW"/>
</dbReference>
<dbReference type="InterPro" id="IPR043210">
    <property type="entry name" value="CD44_antigen-like"/>
</dbReference>
<keyword evidence="16" id="KW-0325">Glycoprotein</keyword>
<feature type="transmembrane region" description="Helical" evidence="27">
    <location>
        <begin position="337"/>
        <end position="358"/>
    </location>
</feature>
<dbReference type="GO" id="GO:0006954">
    <property type="term" value="P:inflammatory response"/>
    <property type="evidence" value="ECO:0007669"/>
    <property type="project" value="TreeGrafter"/>
</dbReference>
<feature type="chain" id="PRO_5034200951" description="CD44 antigen" evidence="28">
    <location>
        <begin position="21"/>
        <end position="429"/>
    </location>
</feature>
<keyword evidence="9 28" id="KW-0732">Signal</keyword>
<evidence type="ECO:0000256" key="19">
    <source>
        <dbReference type="ARBA" id="ARBA00029928"/>
    </source>
</evidence>
<proteinExistence type="predicted"/>
<dbReference type="SMART" id="SM00445">
    <property type="entry name" value="LINK"/>
    <property type="match status" value="1"/>
</dbReference>
<evidence type="ECO:0000259" key="29">
    <source>
        <dbReference type="PROSITE" id="PS50963"/>
    </source>
</evidence>
<evidence type="ECO:0000256" key="22">
    <source>
        <dbReference type="ARBA" id="ARBA00032514"/>
    </source>
</evidence>
<evidence type="ECO:0000256" key="18">
    <source>
        <dbReference type="ARBA" id="ARBA00029917"/>
    </source>
</evidence>
<dbReference type="PRINTS" id="PR00658">
    <property type="entry name" value="CD44"/>
</dbReference>
<keyword evidence="31" id="KW-1185">Reference proteome</keyword>
<protein>
    <recommendedName>
        <fullName evidence="4">CD44 antigen</fullName>
    </recommendedName>
    <alternativeName>
        <fullName evidence="22">GP90 lymphocyte homing/adhesion receptor</fullName>
    </alternativeName>
    <alternativeName>
        <fullName evidence="21">HUTCH-I</fullName>
    </alternativeName>
    <alternativeName>
        <fullName evidence="23">Hermes antigen</fullName>
    </alternativeName>
    <alternativeName>
        <fullName evidence="20">Hyaluronate receptor</fullName>
    </alternativeName>
    <alternativeName>
        <fullName evidence="18">Phagocytic glycoprotein 1</fullName>
    </alternativeName>
    <alternativeName>
        <fullName evidence="19">Phagocytic glycoprotein I</fullName>
    </alternativeName>
</protein>
<feature type="signal peptide" evidence="28">
    <location>
        <begin position="1"/>
        <end position="20"/>
    </location>
</feature>
<feature type="compositionally biased region" description="Low complexity" evidence="26">
    <location>
        <begin position="179"/>
        <end position="191"/>
    </location>
</feature>
<dbReference type="GO" id="GO:0009986">
    <property type="term" value="C:cell surface"/>
    <property type="evidence" value="ECO:0007669"/>
    <property type="project" value="UniProtKB-ARBA"/>
</dbReference>
<evidence type="ECO:0000256" key="13">
    <source>
        <dbReference type="ARBA" id="ARBA00023136"/>
    </source>
</evidence>
<dbReference type="InterPro" id="IPR001231">
    <property type="entry name" value="CD44_antigen"/>
</dbReference>
<dbReference type="Proteomes" id="UP000694554">
    <property type="component" value="Chromosome 8"/>
</dbReference>
<dbReference type="Pfam" id="PF00193">
    <property type="entry name" value="Xlink"/>
    <property type="match status" value="1"/>
</dbReference>
<keyword evidence="14" id="KW-1015">Disulfide bond</keyword>
<dbReference type="FunFam" id="3.10.100.10:FF:000004">
    <property type="entry name" value="CD44 antigen isoform X2"/>
    <property type="match status" value="1"/>
</dbReference>
<keyword evidence="10" id="KW-0130">Cell adhesion</keyword>
<comment type="caution">
    <text evidence="25">Lacks conserved residue(s) required for the propagation of feature annotation.</text>
</comment>
<reference evidence="30" key="3">
    <citation type="submission" date="2025-09" db="UniProtKB">
        <authorList>
            <consortium name="Ensembl"/>
        </authorList>
    </citation>
    <scope>IDENTIFICATION</scope>
</reference>
<accession>A0A8C9CU69</accession>
<dbReference type="GO" id="GO:0048731">
    <property type="term" value="P:system development"/>
    <property type="evidence" value="ECO:0007669"/>
    <property type="project" value="UniProtKB-ARBA"/>
</dbReference>
<feature type="compositionally biased region" description="Polar residues" evidence="26">
    <location>
        <begin position="318"/>
        <end position="327"/>
    </location>
</feature>
<keyword evidence="11" id="KW-0654">Proteoglycan</keyword>
<dbReference type="GO" id="GO:0009653">
    <property type="term" value="P:anatomical structure morphogenesis"/>
    <property type="evidence" value="ECO:0007669"/>
    <property type="project" value="UniProtKB-ARBA"/>
</dbReference>
<dbReference type="GO" id="GO:0005576">
    <property type="term" value="C:extracellular region"/>
    <property type="evidence" value="ECO:0007669"/>
    <property type="project" value="UniProtKB-SubCell"/>
</dbReference>
<dbReference type="GeneTree" id="ENSGT00530000063822"/>
<organism evidence="30 31">
    <name type="scientific">Phocoena sinus</name>
    <name type="common">Vaquita</name>
    <dbReference type="NCBI Taxonomy" id="42100"/>
    <lineage>
        <taxon>Eukaryota</taxon>
        <taxon>Metazoa</taxon>
        <taxon>Chordata</taxon>
        <taxon>Craniata</taxon>
        <taxon>Vertebrata</taxon>
        <taxon>Euteleostomi</taxon>
        <taxon>Mammalia</taxon>
        <taxon>Eutheria</taxon>
        <taxon>Laurasiatheria</taxon>
        <taxon>Artiodactyla</taxon>
        <taxon>Whippomorpha</taxon>
        <taxon>Cetacea</taxon>
        <taxon>Odontoceti</taxon>
        <taxon>Phocoenidae</taxon>
        <taxon>Phocoena</taxon>
    </lineage>
</organism>
<dbReference type="Gene3D" id="3.10.100.10">
    <property type="entry name" value="Mannose-Binding Protein A, subunit A"/>
    <property type="match status" value="1"/>
</dbReference>
<evidence type="ECO:0000256" key="2">
    <source>
        <dbReference type="ARBA" id="ARBA00004251"/>
    </source>
</evidence>
<dbReference type="GO" id="GO:0035692">
    <property type="term" value="C:macrophage migration inhibitory factor receptor complex"/>
    <property type="evidence" value="ECO:0007669"/>
    <property type="project" value="TreeGrafter"/>
</dbReference>
<evidence type="ECO:0000256" key="20">
    <source>
        <dbReference type="ARBA" id="ARBA00031179"/>
    </source>
</evidence>
<evidence type="ECO:0000256" key="3">
    <source>
        <dbReference type="ARBA" id="ARBA00004613"/>
    </source>
</evidence>
<dbReference type="InterPro" id="IPR000538">
    <property type="entry name" value="Link_dom"/>
</dbReference>
<evidence type="ECO:0000256" key="5">
    <source>
        <dbReference type="ARBA" id="ARBA00022475"/>
    </source>
</evidence>
<dbReference type="PANTHER" id="PTHR10225:SF6">
    <property type="entry name" value="CD44 ANTIGEN"/>
    <property type="match status" value="1"/>
</dbReference>
<dbReference type="InterPro" id="IPR016186">
    <property type="entry name" value="C-type_lectin-like/link_sf"/>
</dbReference>
<dbReference type="GO" id="GO:0004896">
    <property type="term" value="F:cytokine receptor activity"/>
    <property type="evidence" value="ECO:0007669"/>
    <property type="project" value="TreeGrafter"/>
</dbReference>
<dbReference type="CDD" id="cd03516">
    <property type="entry name" value="Link_domain_CD44_like"/>
    <property type="match status" value="1"/>
</dbReference>
<dbReference type="InterPro" id="IPR016187">
    <property type="entry name" value="CTDL_fold"/>
</dbReference>